<keyword evidence="1" id="KW-0472">Membrane</keyword>
<proteinExistence type="predicted"/>
<name>A0ABQ9KSR5_HEVBR</name>
<protein>
    <recommendedName>
        <fullName evidence="4">Phosphatidate cytidylyltransferase</fullName>
    </recommendedName>
</protein>
<accession>A0ABQ9KSR5</accession>
<organism evidence="2 3">
    <name type="scientific">Hevea brasiliensis</name>
    <name type="common">Para rubber tree</name>
    <name type="synonym">Siphonia brasiliensis</name>
    <dbReference type="NCBI Taxonomy" id="3981"/>
    <lineage>
        <taxon>Eukaryota</taxon>
        <taxon>Viridiplantae</taxon>
        <taxon>Streptophyta</taxon>
        <taxon>Embryophyta</taxon>
        <taxon>Tracheophyta</taxon>
        <taxon>Spermatophyta</taxon>
        <taxon>Magnoliopsida</taxon>
        <taxon>eudicotyledons</taxon>
        <taxon>Gunneridae</taxon>
        <taxon>Pentapetalae</taxon>
        <taxon>rosids</taxon>
        <taxon>fabids</taxon>
        <taxon>Malpighiales</taxon>
        <taxon>Euphorbiaceae</taxon>
        <taxon>Crotonoideae</taxon>
        <taxon>Micrandreae</taxon>
        <taxon>Hevea</taxon>
    </lineage>
</organism>
<feature type="transmembrane region" description="Helical" evidence="1">
    <location>
        <begin position="111"/>
        <end position="138"/>
    </location>
</feature>
<keyword evidence="3" id="KW-1185">Reference proteome</keyword>
<evidence type="ECO:0000313" key="3">
    <source>
        <dbReference type="Proteomes" id="UP001174677"/>
    </source>
</evidence>
<sequence>MARIMKIRLLLAEELPTRCQPERALQQGNYNYKGLRSHLDEVIFTVSCLTAIVILHLPMDYIDGKPVPAVVFHGHPHIFHAFLVCLMGSCYGSVCSMYLRERKPKIAKFYYFFALVSSVLALAIFFWAAVPASLLWLASKFC</sequence>
<gene>
    <name evidence="2" type="ORF">P3X46_029620</name>
</gene>
<evidence type="ECO:0000256" key="1">
    <source>
        <dbReference type="SAM" id="Phobius"/>
    </source>
</evidence>
<evidence type="ECO:0000313" key="2">
    <source>
        <dbReference type="EMBL" id="KAJ9147458.1"/>
    </source>
</evidence>
<dbReference type="EMBL" id="JARPOI010000016">
    <property type="protein sequence ID" value="KAJ9147458.1"/>
    <property type="molecule type" value="Genomic_DNA"/>
</dbReference>
<keyword evidence="1" id="KW-0812">Transmembrane</keyword>
<keyword evidence="1" id="KW-1133">Transmembrane helix</keyword>
<feature type="transmembrane region" description="Helical" evidence="1">
    <location>
        <begin position="79"/>
        <end position="99"/>
    </location>
</feature>
<evidence type="ECO:0008006" key="4">
    <source>
        <dbReference type="Google" id="ProtNLM"/>
    </source>
</evidence>
<reference evidence="2" key="1">
    <citation type="journal article" date="2023" name="Plant Biotechnol. J.">
        <title>Chromosome-level wild Hevea brasiliensis genome provides new tools for genomic-assisted breeding and valuable loci to elevate rubber yield.</title>
        <authorList>
            <person name="Cheng H."/>
            <person name="Song X."/>
            <person name="Hu Y."/>
            <person name="Wu T."/>
            <person name="Yang Q."/>
            <person name="An Z."/>
            <person name="Feng S."/>
            <person name="Deng Z."/>
            <person name="Wu W."/>
            <person name="Zeng X."/>
            <person name="Tu M."/>
            <person name="Wang X."/>
            <person name="Huang H."/>
        </authorList>
    </citation>
    <scope>NUCLEOTIDE SEQUENCE</scope>
    <source>
        <strain evidence="2">MT/VB/25A 57/8</strain>
    </source>
</reference>
<feature type="transmembrane region" description="Helical" evidence="1">
    <location>
        <begin position="42"/>
        <end position="59"/>
    </location>
</feature>
<dbReference type="Proteomes" id="UP001174677">
    <property type="component" value="Chromosome 16"/>
</dbReference>
<comment type="caution">
    <text evidence="2">The sequence shown here is derived from an EMBL/GenBank/DDBJ whole genome shotgun (WGS) entry which is preliminary data.</text>
</comment>